<protein>
    <submittedName>
        <fullName evidence="2">Uncharacterized protein</fullName>
    </submittedName>
</protein>
<dbReference type="RefSeq" id="WP_126626560.1">
    <property type="nucleotide sequence ID" value="NZ_BIFT01000001.1"/>
</dbReference>
<feature type="transmembrane region" description="Helical" evidence="1">
    <location>
        <begin position="89"/>
        <end position="110"/>
    </location>
</feature>
<sequence length="113" mass="12566">MDGKLWPKELIPKSWRIHWTAYLSISLCVIAGISLLLDTYFSFVLGRLPVGFAHISVYLFLMCPLPALTLGIIGRYLARKPMWQDGKILSTTGLVIGSVLVVMELAIVAFELS</sequence>
<evidence type="ECO:0000313" key="2">
    <source>
        <dbReference type="EMBL" id="GCE26049.1"/>
    </source>
</evidence>
<dbReference type="OrthoDB" id="162805at2"/>
<keyword evidence="1" id="KW-1133">Transmembrane helix</keyword>
<feature type="transmembrane region" description="Helical" evidence="1">
    <location>
        <begin position="21"/>
        <end position="43"/>
    </location>
</feature>
<comment type="caution">
    <text evidence="2">The sequence shown here is derived from an EMBL/GenBank/DDBJ whole genome shotgun (WGS) entry which is preliminary data.</text>
</comment>
<accession>A0A402B3X1</accession>
<keyword evidence="3" id="KW-1185">Reference proteome</keyword>
<dbReference type="Proteomes" id="UP000287171">
    <property type="component" value="Unassembled WGS sequence"/>
</dbReference>
<keyword evidence="1" id="KW-0472">Membrane</keyword>
<reference evidence="3" key="1">
    <citation type="submission" date="2018-12" db="EMBL/GenBank/DDBJ databases">
        <title>Tengunoibacter tsumagoiensis gen. nov., sp. nov., Dictyobacter kobayashii sp. nov., D. alpinus sp. nov., and D. joshuensis sp. nov. and description of Dictyobacteraceae fam. nov. within the order Ktedonobacterales isolated from Tengu-no-mugimeshi.</title>
        <authorList>
            <person name="Wang C.M."/>
            <person name="Zheng Y."/>
            <person name="Sakai Y."/>
            <person name="Toyoda A."/>
            <person name="Minakuchi Y."/>
            <person name="Abe K."/>
            <person name="Yokota A."/>
            <person name="Yabe S."/>
        </authorList>
    </citation>
    <scope>NUCLEOTIDE SEQUENCE [LARGE SCALE GENOMIC DNA]</scope>
    <source>
        <strain evidence="3">Uno16</strain>
    </source>
</reference>
<keyword evidence="1" id="KW-0812">Transmembrane</keyword>
<evidence type="ECO:0000313" key="3">
    <source>
        <dbReference type="Proteomes" id="UP000287171"/>
    </source>
</evidence>
<organism evidence="2 3">
    <name type="scientific">Dictyobacter alpinus</name>
    <dbReference type="NCBI Taxonomy" id="2014873"/>
    <lineage>
        <taxon>Bacteria</taxon>
        <taxon>Bacillati</taxon>
        <taxon>Chloroflexota</taxon>
        <taxon>Ktedonobacteria</taxon>
        <taxon>Ktedonobacterales</taxon>
        <taxon>Dictyobacteraceae</taxon>
        <taxon>Dictyobacter</taxon>
    </lineage>
</organism>
<gene>
    <name evidence="2" type="ORF">KDA_15330</name>
</gene>
<evidence type="ECO:0000256" key="1">
    <source>
        <dbReference type="SAM" id="Phobius"/>
    </source>
</evidence>
<name>A0A402B3X1_9CHLR</name>
<proteinExistence type="predicted"/>
<feature type="transmembrane region" description="Helical" evidence="1">
    <location>
        <begin position="55"/>
        <end position="77"/>
    </location>
</feature>
<dbReference type="EMBL" id="BIFT01000001">
    <property type="protein sequence ID" value="GCE26049.1"/>
    <property type="molecule type" value="Genomic_DNA"/>
</dbReference>
<dbReference type="AlphaFoldDB" id="A0A402B3X1"/>